<proteinExistence type="predicted"/>
<gene>
    <name evidence="2" type="ORF">AB1Y20_005311</name>
</gene>
<dbReference type="EMBL" id="JBGBPQ010000013">
    <property type="protein sequence ID" value="KAL1512037.1"/>
    <property type="molecule type" value="Genomic_DNA"/>
</dbReference>
<feature type="region of interest" description="Disordered" evidence="1">
    <location>
        <begin position="715"/>
        <end position="782"/>
    </location>
</feature>
<feature type="region of interest" description="Disordered" evidence="1">
    <location>
        <begin position="1"/>
        <end position="49"/>
    </location>
</feature>
<accession>A0AB34J3X0</accession>
<comment type="caution">
    <text evidence="2">The sequence shown here is derived from an EMBL/GenBank/DDBJ whole genome shotgun (WGS) entry which is preliminary data.</text>
</comment>
<dbReference type="PRINTS" id="PR01217">
    <property type="entry name" value="PRICHEXTENSN"/>
</dbReference>
<feature type="region of interest" description="Disordered" evidence="1">
    <location>
        <begin position="331"/>
        <end position="409"/>
    </location>
</feature>
<name>A0AB34J3X0_PRYPA</name>
<evidence type="ECO:0000313" key="2">
    <source>
        <dbReference type="EMBL" id="KAL1512037.1"/>
    </source>
</evidence>
<dbReference type="Proteomes" id="UP001515480">
    <property type="component" value="Unassembled WGS sequence"/>
</dbReference>
<feature type="region of interest" description="Disordered" evidence="1">
    <location>
        <begin position="201"/>
        <end position="313"/>
    </location>
</feature>
<feature type="compositionally biased region" description="Low complexity" evidence="1">
    <location>
        <begin position="351"/>
        <end position="395"/>
    </location>
</feature>
<feature type="compositionally biased region" description="Pro residues" evidence="1">
    <location>
        <begin position="396"/>
        <end position="406"/>
    </location>
</feature>
<feature type="compositionally biased region" description="Low complexity" evidence="1">
    <location>
        <begin position="501"/>
        <end position="522"/>
    </location>
</feature>
<sequence length="811" mass="87125">MSPGSTSTAPRSVYSVSSCQSPRSLTSHSNNSSVTPSKRSPAALTPPLPHAHALPKDALCYGFELMTPFERVASLHHNHVVRSMNVLVKAHLTAPKAARYKPRAPAFHKGDPEAARTVRKLTEQLTVRRDQVRRRFEQWRRRSQLFRGSRASLRRQLALWRDHASTARSLHARLLRHAAAAAWLAWRGAAEGRRRRALAAASRRRRSVASQTVERRGGEERRLPRTWGRGNSRAAALSPRRTAMRGLSSEFDKAVDDPSSPSHSPSAAASPRSASHPSRSAPCLSPQRSSPSASLPSSPFPCPAPQPSAPPTCSSDPSPCESFHCPASACLSPSTSRPSVDPSAPSPSPPASHASSSPPSPSSPCSAALPSCSSLCPSAALSSSTNPCPSTQCRSPSPPSCSPPHCPSSHPSFINPCPSTPCRARSASPPSCSAPLCPSASQPFFTNPHPSTPCPSQGLDSASHHSASHPSYSPHHPSMHCNSHSPSPHSHSPTLPPAPCPSAHSPHSSASPRSRSPSAFSRSRSRSPPPPSPPSPSLLFAERNGSDAFHPARRTRGTHAAAFARARHRRAPPRRSRRQPWRACLLALLAACALLALCRAAALPSHAQLWVSAERGWLSGARGLARGARGRLRAAFARGAEAVAAGMEPRVRAPAAHTCPGEDARNRSHSAPEAPPSELQEQWLRLLAATVDVPSSWRHFVEYYLSDRASAGFTYIPPRPPMQQQPPMPIPTLSPQPTDRRASPDTAVEHEVSVSEDGPGGEPRSNMAENQHSSPEQLSRGPYSDLWRSLRRMMELPPACRSFTMLSMLEW</sequence>
<feature type="compositionally biased region" description="Basic residues" evidence="1">
    <location>
        <begin position="565"/>
        <end position="577"/>
    </location>
</feature>
<feature type="compositionally biased region" description="Pro residues" evidence="1">
    <location>
        <begin position="527"/>
        <end position="536"/>
    </location>
</feature>
<feature type="compositionally biased region" description="Low complexity" evidence="1">
    <location>
        <begin position="464"/>
        <end position="493"/>
    </location>
</feature>
<feature type="region of interest" description="Disordered" evidence="1">
    <location>
        <begin position="448"/>
        <end position="577"/>
    </location>
</feature>
<feature type="compositionally biased region" description="Polar residues" evidence="1">
    <location>
        <begin position="767"/>
        <end position="777"/>
    </location>
</feature>
<feature type="compositionally biased region" description="Basic and acidic residues" evidence="1">
    <location>
        <begin position="738"/>
        <end position="753"/>
    </location>
</feature>
<protein>
    <submittedName>
        <fullName evidence="2">Uncharacterized protein</fullName>
    </submittedName>
</protein>
<dbReference type="AlphaFoldDB" id="A0AB34J3X0"/>
<evidence type="ECO:0000313" key="3">
    <source>
        <dbReference type="Proteomes" id="UP001515480"/>
    </source>
</evidence>
<feature type="region of interest" description="Disordered" evidence="1">
    <location>
        <begin position="651"/>
        <end position="677"/>
    </location>
</feature>
<evidence type="ECO:0000256" key="1">
    <source>
        <dbReference type="SAM" id="MobiDB-lite"/>
    </source>
</evidence>
<feature type="compositionally biased region" description="Polar residues" evidence="1">
    <location>
        <begin position="448"/>
        <end position="460"/>
    </location>
</feature>
<feature type="compositionally biased region" description="Pro residues" evidence="1">
    <location>
        <begin position="717"/>
        <end position="734"/>
    </location>
</feature>
<organism evidence="2 3">
    <name type="scientific">Prymnesium parvum</name>
    <name type="common">Toxic golden alga</name>
    <dbReference type="NCBI Taxonomy" id="97485"/>
    <lineage>
        <taxon>Eukaryota</taxon>
        <taxon>Haptista</taxon>
        <taxon>Haptophyta</taxon>
        <taxon>Prymnesiophyceae</taxon>
        <taxon>Prymnesiales</taxon>
        <taxon>Prymnesiaceae</taxon>
        <taxon>Prymnesium</taxon>
    </lineage>
</organism>
<feature type="compositionally biased region" description="Polar residues" evidence="1">
    <location>
        <begin position="1"/>
        <end position="38"/>
    </location>
</feature>
<feature type="compositionally biased region" description="Low complexity" evidence="1">
    <location>
        <begin position="258"/>
        <end position="297"/>
    </location>
</feature>
<keyword evidence="3" id="KW-1185">Reference proteome</keyword>
<feature type="compositionally biased region" description="Basic and acidic residues" evidence="1">
    <location>
        <begin position="213"/>
        <end position="223"/>
    </location>
</feature>
<feature type="compositionally biased region" description="Pro residues" evidence="1">
    <location>
        <begin position="298"/>
        <end position="310"/>
    </location>
</feature>
<reference evidence="2 3" key="1">
    <citation type="journal article" date="2024" name="Science">
        <title>Giant polyketide synthase enzymes in the biosynthesis of giant marine polyether toxins.</title>
        <authorList>
            <person name="Fallon T.R."/>
            <person name="Shende V.V."/>
            <person name="Wierzbicki I.H."/>
            <person name="Pendleton A.L."/>
            <person name="Watervoot N.F."/>
            <person name="Auber R.P."/>
            <person name="Gonzalez D.J."/>
            <person name="Wisecaver J.H."/>
            <person name="Moore B.S."/>
        </authorList>
    </citation>
    <scope>NUCLEOTIDE SEQUENCE [LARGE SCALE GENOMIC DNA]</scope>
    <source>
        <strain evidence="2 3">12B1</strain>
    </source>
</reference>